<name>W4LES3_ENTF1</name>
<dbReference type="InterPro" id="IPR020846">
    <property type="entry name" value="MFS_dom"/>
</dbReference>
<proteinExistence type="predicted"/>
<dbReference type="PANTHER" id="PTHR11360:SF308">
    <property type="entry name" value="BLL3089 PROTEIN"/>
    <property type="match status" value="1"/>
</dbReference>
<organism evidence="6 7">
    <name type="scientific">Entotheonella factor</name>
    <dbReference type="NCBI Taxonomy" id="1429438"/>
    <lineage>
        <taxon>Bacteria</taxon>
        <taxon>Pseudomonadati</taxon>
        <taxon>Nitrospinota/Tectimicrobiota group</taxon>
        <taxon>Candidatus Tectimicrobiota</taxon>
        <taxon>Candidatus Entotheonellia</taxon>
        <taxon>Candidatus Entotheonellales</taxon>
        <taxon>Candidatus Entotheonellaceae</taxon>
        <taxon>Candidatus Entotheonella</taxon>
    </lineage>
</organism>
<keyword evidence="3 4" id="KW-0472">Membrane</keyword>
<evidence type="ECO:0000256" key="4">
    <source>
        <dbReference type="SAM" id="Phobius"/>
    </source>
</evidence>
<dbReference type="InterPro" id="IPR011701">
    <property type="entry name" value="MFS"/>
</dbReference>
<keyword evidence="7" id="KW-1185">Reference proteome</keyword>
<dbReference type="PROSITE" id="PS50850">
    <property type="entry name" value="MFS"/>
    <property type="match status" value="1"/>
</dbReference>
<evidence type="ECO:0000313" key="7">
    <source>
        <dbReference type="Proteomes" id="UP000019141"/>
    </source>
</evidence>
<feature type="transmembrane region" description="Helical" evidence="4">
    <location>
        <begin position="404"/>
        <end position="426"/>
    </location>
</feature>
<feature type="transmembrane region" description="Helical" evidence="4">
    <location>
        <begin position="317"/>
        <end position="336"/>
    </location>
</feature>
<feature type="domain" description="Major facilitator superfamily (MFS) profile" evidence="5">
    <location>
        <begin position="26"/>
        <end position="431"/>
    </location>
</feature>
<sequence>MPTADHHAARGSRLVHHMPFFYGWVILAAGTLGLVMTSPGQTYAISIFIEHFIGDLGLSRSYVSTLYMIGTVSASFAMPVVGRQIDRHGSRAMIVLITVLFGLACLYMGWVQNAFMLCLGFFALRALGQGSLSLVSRIVVNQWWVRRRGFAIGIVGMSYALIGRAGFPVLINAFIPLYGWRGTYSLLGLLLLLVMLPLGWLLVRNRPEDYGLWPDGQPPTANPKDEMRHPVWAKQTWPEENWTLAEVLRLPVFWLLSAGFSSISALNTGLTFHIVSIYVDNGLTPTIAASSFVPIAITSAIVQLGSGMLADRFPARVLLATSLFLHALLLAIAPYLRSIEMALGFGIIMGMASGLQQTIGNSIWAMYFGRQHLGSITGATTTISVASSAVGPMLFGIARDVWGSYTFVLLTSATLPFALGIAILCLGQRPRRPRQTATPTN</sequence>
<reference evidence="6 7" key="1">
    <citation type="journal article" date="2014" name="Nature">
        <title>An environmental bacterial taxon with a large and distinct metabolic repertoire.</title>
        <authorList>
            <person name="Wilson M.C."/>
            <person name="Mori T."/>
            <person name="Ruckert C."/>
            <person name="Uria A.R."/>
            <person name="Helf M.J."/>
            <person name="Takada K."/>
            <person name="Gernert C."/>
            <person name="Steffens U.A."/>
            <person name="Heycke N."/>
            <person name="Schmitt S."/>
            <person name="Rinke C."/>
            <person name="Helfrich E.J."/>
            <person name="Brachmann A.O."/>
            <person name="Gurgui C."/>
            <person name="Wakimoto T."/>
            <person name="Kracht M."/>
            <person name="Crusemann M."/>
            <person name="Hentschel U."/>
            <person name="Abe I."/>
            <person name="Matsunaga S."/>
            <person name="Kalinowski J."/>
            <person name="Takeyama H."/>
            <person name="Piel J."/>
        </authorList>
    </citation>
    <scope>NUCLEOTIDE SEQUENCE [LARGE SCALE GENOMIC DNA]</scope>
    <source>
        <strain evidence="7">TSY1</strain>
    </source>
</reference>
<evidence type="ECO:0000256" key="1">
    <source>
        <dbReference type="ARBA" id="ARBA00022692"/>
    </source>
</evidence>
<dbReference type="AlphaFoldDB" id="W4LES3"/>
<feature type="transmembrane region" description="Helical" evidence="4">
    <location>
        <begin position="287"/>
        <end position="305"/>
    </location>
</feature>
<accession>W4LES3</accession>
<dbReference type="InterPro" id="IPR036259">
    <property type="entry name" value="MFS_trans_sf"/>
</dbReference>
<evidence type="ECO:0000256" key="3">
    <source>
        <dbReference type="ARBA" id="ARBA00023136"/>
    </source>
</evidence>
<dbReference type="InterPro" id="IPR050327">
    <property type="entry name" value="Proton-linked_MCT"/>
</dbReference>
<evidence type="ECO:0000259" key="5">
    <source>
        <dbReference type="PROSITE" id="PS50850"/>
    </source>
</evidence>
<feature type="transmembrane region" description="Helical" evidence="4">
    <location>
        <begin position="376"/>
        <end position="398"/>
    </location>
</feature>
<evidence type="ECO:0000313" key="6">
    <source>
        <dbReference type="EMBL" id="ETW95816.1"/>
    </source>
</evidence>
<feature type="transmembrane region" description="Helical" evidence="4">
    <location>
        <begin position="122"/>
        <end position="140"/>
    </location>
</feature>
<dbReference type="HOGENOM" id="CLU_001265_59_9_7"/>
<dbReference type="PANTHER" id="PTHR11360">
    <property type="entry name" value="MONOCARBOXYLATE TRANSPORTER"/>
    <property type="match status" value="1"/>
</dbReference>
<gene>
    <name evidence="6" type="ORF">ETSY1_29070</name>
</gene>
<dbReference type="GO" id="GO:0022857">
    <property type="term" value="F:transmembrane transporter activity"/>
    <property type="evidence" value="ECO:0007669"/>
    <property type="project" value="InterPro"/>
</dbReference>
<dbReference type="SUPFAM" id="SSF103473">
    <property type="entry name" value="MFS general substrate transporter"/>
    <property type="match status" value="1"/>
</dbReference>
<feature type="transmembrane region" description="Helical" evidence="4">
    <location>
        <begin position="21"/>
        <end position="49"/>
    </location>
</feature>
<dbReference type="Pfam" id="PF07690">
    <property type="entry name" value="MFS_1"/>
    <property type="match status" value="1"/>
</dbReference>
<keyword evidence="1 4" id="KW-0812">Transmembrane</keyword>
<feature type="transmembrane region" description="Helical" evidence="4">
    <location>
        <begin position="152"/>
        <end position="178"/>
    </location>
</feature>
<dbReference type="Proteomes" id="UP000019141">
    <property type="component" value="Unassembled WGS sequence"/>
</dbReference>
<keyword evidence="2 4" id="KW-1133">Transmembrane helix</keyword>
<evidence type="ECO:0000256" key="2">
    <source>
        <dbReference type="ARBA" id="ARBA00022989"/>
    </source>
</evidence>
<feature type="transmembrane region" description="Helical" evidence="4">
    <location>
        <begin position="93"/>
        <end position="110"/>
    </location>
</feature>
<dbReference type="Gene3D" id="1.20.1250.20">
    <property type="entry name" value="MFS general substrate transporter like domains"/>
    <property type="match status" value="2"/>
</dbReference>
<dbReference type="EMBL" id="AZHW01000868">
    <property type="protein sequence ID" value="ETW95816.1"/>
    <property type="molecule type" value="Genomic_DNA"/>
</dbReference>
<comment type="caution">
    <text evidence="6">The sequence shown here is derived from an EMBL/GenBank/DDBJ whole genome shotgun (WGS) entry which is preliminary data.</text>
</comment>
<feature type="transmembrane region" description="Helical" evidence="4">
    <location>
        <begin position="61"/>
        <end position="81"/>
    </location>
</feature>
<feature type="transmembrane region" description="Helical" evidence="4">
    <location>
        <begin position="184"/>
        <end position="203"/>
    </location>
</feature>
<feature type="transmembrane region" description="Helical" evidence="4">
    <location>
        <begin position="342"/>
        <end position="364"/>
    </location>
</feature>
<protein>
    <recommendedName>
        <fullName evidence="5">Major facilitator superfamily (MFS) profile domain-containing protein</fullName>
    </recommendedName>
</protein>
<feature type="transmembrane region" description="Helical" evidence="4">
    <location>
        <begin position="252"/>
        <end position="275"/>
    </location>
</feature>